<dbReference type="SUPFAM" id="SSF56801">
    <property type="entry name" value="Acetyl-CoA synthetase-like"/>
    <property type="match status" value="1"/>
</dbReference>
<dbReference type="Pfam" id="PF13193">
    <property type="entry name" value="AMP-binding_C"/>
    <property type="match status" value="1"/>
</dbReference>
<dbReference type="GO" id="GO:0030729">
    <property type="term" value="F:acetoacetate-CoA ligase activity"/>
    <property type="evidence" value="ECO:0007669"/>
    <property type="project" value="UniProtKB-EC"/>
</dbReference>
<evidence type="ECO:0000313" key="8">
    <source>
        <dbReference type="Proteomes" id="UP000604381"/>
    </source>
</evidence>
<protein>
    <submittedName>
        <fullName evidence="7">Acetoacetate--CoA ligase</fullName>
        <ecNumber evidence="7">6.2.1.16</ecNumber>
    </submittedName>
</protein>
<feature type="domain" description="AMP-dependent synthetase/ligase" evidence="5">
    <location>
        <begin position="96"/>
        <end position="464"/>
    </location>
</feature>
<dbReference type="PANTHER" id="PTHR42921">
    <property type="entry name" value="ACETOACETYL-COA SYNTHETASE"/>
    <property type="match status" value="1"/>
</dbReference>
<dbReference type="InterPro" id="IPR042099">
    <property type="entry name" value="ANL_N_sf"/>
</dbReference>
<evidence type="ECO:0000256" key="4">
    <source>
        <dbReference type="ARBA" id="ARBA00022840"/>
    </source>
</evidence>
<dbReference type="Proteomes" id="UP000604381">
    <property type="component" value="Unassembled WGS sequence"/>
</dbReference>
<keyword evidence="8" id="KW-1185">Reference proteome</keyword>
<dbReference type="NCBIfam" id="TIGR01217">
    <property type="entry name" value="ac_ac_CoA_syn"/>
    <property type="match status" value="1"/>
</dbReference>
<dbReference type="EC" id="6.2.1.16" evidence="7"/>
<dbReference type="GO" id="GO:0006629">
    <property type="term" value="P:lipid metabolic process"/>
    <property type="evidence" value="ECO:0007669"/>
    <property type="project" value="InterPro"/>
</dbReference>
<name>A0A930Y386_9GAMM</name>
<dbReference type="Gene3D" id="3.30.300.30">
    <property type="match status" value="1"/>
</dbReference>
<evidence type="ECO:0000259" key="6">
    <source>
        <dbReference type="Pfam" id="PF13193"/>
    </source>
</evidence>
<dbReference type="InterPro" id="IPR045851">
    <property type="entry name" value="AMP-bd_C_sf"/>
</dbReference>
<dbReference type="PANTHER" id="PTHR42921:SF1">
    <property type="entry name" value="ACETOACETYL-COA SYNTHETASE"/>
    <property type="match status" value="1"/>
</dbReference>
<dbReference type="InterPro" id="IPR005914">
    <property type="entry name" value="Acac_CoA_synth"/>
</dbReference>
<dbReference type="GO" id="GO:0005524">
    <property type="term" value="F:ATP binding"/>
    <property type="evidence" value="ECO:0007669"/>
    <property type="project" value="UniProtKB-KW"/>
</dbReference>
<gene>
    <name evidence="7" type="ORF">ISN26_06240</name>
</gene>
<evidence type="ECO:0000256" key="2">
    <source>
        <dbReference type="ARBA" id="ARBA00022598"/>
    </source>
</evidence>
<keyword evidence="2 7" id="KW-0436">Ligase</keyword>
<dbReference type="PROSITE" id="PS00455">
    <property type="entry name" value="AMP_BINDING"/>
    <property type="match status" value="1"/>
</dbReference>
<dbReference type="EMBL" id="JADHEI010000046">
    <property type="protein sequence ID" value="MBF2735656.1"/>
    <property type="molecule type" value="Genomic_DNA"/>
</dbReference>
<comment type="caution">
    <text evidence="7">The sequence shown here is derived from an EMBL/GenBank/DDBJ whole genome shotgun (WGS) entry which is preliminary data.</text>
</comment>
<dbReference type="Gene3D" id="3.40.50.12780">
    <property type="entry name" value="N-terminal domain of ligase-like"/>
    <property type="match status" value="1"/>
</dbReference>
<dbReference type="InterPro" id="IPR000873">
    <property type="entry name" value="AMP-dep_synth/lig_dom"/>
</dbReference>
<feature type="domain" description="AMP-binding enzyme C-terminal" evidence="6">
    <location>
        <begin position="533"/>
        <end position="606"/>
    </location>
</feature>
<dbReference type="NCBIfam" id="NF002937">
    <property type="entry name" value="PRK03584.1"/>
    <property type="match status" value="1"/>
</dbReference>
<organism evidence="7 8">
    <name type="scientific">Candidatus Amphirhobacter heronislandensis</name>
    <dbReference type="NCBI Taxonomy" id="1732024"/>
    <lineage>
        <taxon>Bacteria</taxon>
        <taxon>Pseudomonadati</taxon>
        <taxon>Pseudomonadota</taxon>
        <taxon>Gammaproteobacteria</taxon>
        <taxon>Candidatus Tethybacterales</taxon>
        <taxon>Candidatus Tethybacteraceae</taxon>
        <taxon>Candidatus Amphirhobacter</taxon>
    </lineage>
</organism>
<evidence type="ECO:0000259" key="5">
    <source>
        <dbReference type="Pfam" id="PF00501"/>
    </source>
</evidence>
<dbReference type="Pfam" id="PF00501">
    <property type="entry name" value="AMP-binding"/>
    <property type="match status" value="1"/>
</dbReference>
<evidence type="ECO:0000256" key="3">
    <source>
        <dbReference type="ARBA" id="ARBA00022741"/>
    </source>
</evidence>
<comment type="similarity">
    <text evidence="1">Belongs to the ATP-dependent AMP-binding enzyme family.</text>
</comment>
<keyword evidence="4" id="KW-0067">ATP-binding</keyword>
<sequence>MEEVSELWRPGAQRVGRSRLRAFTDRCGLPEDYASLHRWSIEQPDSFWRAVWEFFELQGELGPHAVLPAAAIRETRFLPEARLSYPANLLRGDPAAPAAISCGEDGVLGTLTRGELAAEVARMAAALRGCGIGPGSRVAGVVANTPEALIAMLATLATGAAWSSCSPDFGVPAIADRLGQVRPQLVVACAGYRYKGRAFDIRPKLAELANLLEPRPRLVVHPYAIAAGDLPAGAEAWDDFMARGAGAELDCLAVGYEDPGLILFSSGTTGKPKCIVHSAAGLLLKHCSELGLHCDIGPGDRLLYFTTCGWMMWNWQASALALGAAVVLYDGNPFDPDPGRLPRAISEHGVTHFGASAKYFAACEKAGLRPFRGCAAPALRTLLSTGSPLLPGSFDYIYENWGADLHLASISGGTDICGCFVGGVPTEPVRRGRIQAAQLGCDVAAYDAQGKEVAGVPGELVCRNALPSMPLGFLDDADGARLRAAYFEKHPGVWSHGDWAVREDDGSFVITGRSDATLNPGGVRIGTAEIYRVVERLAAVEEALAVGQEADGDERIILFVRLAAGAALDAGLAEEIRRSLREQASARHVPHRIHAVAEFPLTRSGKLAELAVKAVVNGREAASTEGLANPAALARFAAAGRGADQDAGQ</sequence>
<dbReference type="InterPro" id="IPR025110">
    <property type="entry name" value="AMP-bd_C"/>
</dbReference>
<dbReference type="AlphaFoldDB" id="A0A930Y386"/>
<reference evidence="7" key="1">
    <citation type="submission" date="2020-10" db="EMBL/GenBank/DDBJ databases">
        <title>An improved Amphimedon queenslandica hologenome assembly reveals how three proteobacterial symbionts can extend the metabolic phenotypic of their marine sponge host.</title>
        <authorList>
            <person name="Degnan B."/>
            <person name="Degnan S."/>
            <person name="Xiang X."/>
        </authorList>
    </citation>
    <scope>NUCLEOTIDE SEQUENCE</scope>
    <source>
        <strain evidence="7">AqS2</strain>
    </source>
</reference>
<keyword evidence="3" id="KW-0547">Nucleotide-binding</keyword>
<evidence type="ECO:0000256" key="1">
    <source>
        <dbReference type="ARBA" id="ARBA00006432"/>
    </source>
</evidence>
<accession>A0A930Y386</accession>
<evidence type="ECO:0000313" key="7">
    <source>
        <dbReference type="EMBL" id="MBF2735656.1"/>
    </source>
</evidence>
<proteinExistence type="inferred from homology"/>
<dbReference type="InterPro" id="IPR020845">
    <property type="entry name" value="AMP-binding_CS"/>
</dbReference>